<dbReference type="Gene3D" id="3.90.10.10">
    <property type="entry name" value="Cytochrome C3"/>
    <property type="match status" value="1"/>
</dbReference>
<feature type="signal peptide" evidence="6">
    <location>
        <begin position="1"/>
        <end position="21"/>
    </location>
</feature>
<proteinExistence type="predicted"/>
<evidence type="ECO:0000256" key="3">
    <source>
        <dbReference type="ARBA" id="ARBA00022723"/>
    </source>
</evidence>
<accession>A0ABY5ZMP0</accession>
<feature type="chain" id="PRO_5047115616" evidence="6">
    <location>
        <begin position="22"/>
        <end position="107"/>
    </location>
</feature>
<sequence length="107" mass="12016">MKILWPIALLVFLFVAAPVQSEQEEMKVPDEVTFPARLGDVHFSHIDHANWVPDCTTCHHTGAYPKCSSCHGVREDARRKTDAFHMQCKGCHQEVGLSTACADCHIR</sequence>
<evidence type="ECO:0000256" key="6">
    <source>
        <dbReference type="SAM" id="SignalP"/>
    </source>
</evidence>
<dbReference type="SUPFAM" id="SSF48695">
    <property type="entry name" value="Multiheme cytochromes"/>
    <property type="match status" value="1"/>
</dbReference>
<keyword evidence="5" id="KW-0408">Iron</keyword>
<gene>
    <name evidence="7" type="ORF">L9S41_00525</name>
</gene>
<keyword evidence="2" id="KW-0349">Heme</keyword>
<keyword evidence="4" id="KW-0249">Electron transport</keyword>
<reference evidence="7" key="1">
    <citation type="journal article" date="2022" name="Environ. Microbiol.">
        <title>Geoalkalibacter halelectricus SAP #1 sp. nov. possessing extracellular electron transfer and mineral#reducing capabilities from a haloalkaline environment.</title>
        <authorList>
            <person name="Yadav S."/>
            <person name="Singh R."/>
            <person name="Sundharam S.S."/>
            <person name="Chaudhary S."/>
            <person name="Krishnamurthi S."/>
            <person name="Patil S.A."/>
        </authorList>
    </citation>
    <scope>NUCLEOTIDE SEQUENCE</scope>
    <source>
        <strain evidence="7">SAP-1</strain>
    </source>
</reference>
<protein>
    <submittedName>
        <fullName evidence="7">Cytochrome c family protein</fullName>
    </submittedName>
</protein>
<evidence type="ECO:0000313" key="8">
    <source>
        <dbReference type="Proteomes" id="UP001060414"/>
    </source>
</evidence>
<evidence type="ECO:0000313" key="7">
    <source>
        <dbReference type="EMBL" id="UWZ79898.1"/>
    </source>
</evidence>
<keyword evidence="6" id="KW-0732">Signal</keyword>
<evidence type="ECO:0000256" key="5">
    <source>
        <dbReference type="ARBA" id="ARBA00023004"/>
    </source>
</evidence>
<dbReference type="InterPro" id="IPR036280">
    <property type="entry name" value="Multihaem_cyt_sf"/>
</dbReference>
<keyword evidence="3" id="KW-0479">Metal-binding</keyword>
<dbReference type="EMBL" id="CP092109">
    <property type="protein sequence ID" value="UWZ79898.1"/>
    <property type="molecule type" value="Genomic_DNA"/>
</dbReference>
<evidence type="ECO:0000256" key="4">
    <source>
        <dbReference type="ARBA" id="ARBA00022982"/>
    </source>
</evidence>
<dbReference type="RefSeq" id="WP_260748251.1">
    <property type="nucleotide sequence ID" value="NZ_CP092109.1"/>
</dbReference>
<dbReference type="InterPro" id="IPR002322">
    <property type="entry name" value="Cyt_c_III"/>
</dbReference>
<keyword evidence="8" id="KW-1185">Reference proteome</keyword>
<evidence type="ECO:0000256" key="2">
    <source>
        <dbReference type="ARBA" id="ARBA00022617"/>
    </source>
</evidence>
<evidence type="ECO:0000256" key="1">
    <source>
        <dbReference type="ARBA" id="ARBA00022448"/>
    </source>
</evidence>
<dbReference type="PRINTS" id="PR00609">
    <property type="entry name" value="CYTOCHROMEC3"/>
</dbReference>
<dbReference type="CDD" id="cd08168">
    <property type="entry name" value="Cytochrom_C3"/>
    <property type="match status" value="1"/>
</dbReference>
<keyword evidence="1" id="KW-0813">Transport</keyword>
<organism evidence="7 8">
    <name type="scientific">Geoalkalibacter halelectricus</name>
    <dbReference type="NCBI Taxonomy" id="2847045"/>
    <lineage>
        <taxon>Bacteria</taxon>
        <taxon>Pseudomonadati</taxon>
        <taxon>Thermodesulfobacteriota</taxon>
        <taxon>Desulfuromonadia</taxon>
        <taxon>Desulfuromonadales</taxon>
        <taxon>Geoalkalibacteraceae</taxon>
        <taxon>Geoalkalibacter</taxon>
    </lineage>
</organism>
<dbReference type="Proteomes" id="UP001060414">
    <property type="component" value="Chromosome"/>
</dbReference>
<name>A0ABY5ZMP0_9BACT</name>